<organism evidence="1 2">
    <name type="scientific">Nicotiana tabacum</name>
    <name type="common">Common tobacco</name>
    <dbReference type="NCBI Taxonomy" id="4097"/>
    <lineage>
        <taxon>Eukaryota</taxon>
        <taxon>Viridiplantae</taxon>
        <taxon>Streptophyta</taxon>
        <taxon>Embryophyta</taxon>
        <taxon>Tracheophyta</taxon>
        <taxon>Spermatophyta</taxon>
        <taxon>Magnoliopsida</taxon>
        <taxon>eudicotyledons</taxon>
        <taxon>Gunneridae</taxon>
        <taxon>Pentapetalae</taxon>
        <taxon>asterids</taxon>
        <taxon>lamiids</taxon>
        <taxon>Solanales</taxon>
        <taxon>Solanaceae</taxon>
        <taxon>Nicotianoideae</taxon>
        <taxon>Nicotianeae</taxon>
        <taxon>Nicotiana</taxon>
    </lineage>
</organism>
<accession>A0AC58URV9</accession>
<evidence type="ECO:0000313" key="1">
    <source>
        <dbReference type="Proteomes" id="UP000790787"/>
    </source>
</evidence>
<proteinExistence type="predicted"/>
<gene>
    <name evidence="2" type="primary">LOC142182148</name>
</gene>
<sequence>MVDNSKQETPATITETSQASSEDEFEEGISVPVTHPMYLAPTDTSGISLIYFQLIGTDNFSLWYRYMKIALLGRNKLRMFDGRWKKEKFREKYWYQWERSNAIVLSWLINVVALTLISGIAYVTNAHTVWMELQERFDKANDTRCYSLHKEITTLTQGILGSSPNSTGGHYESTTLYSTKPSNRPKYKKNFNLQCEFYKLKGHIKENCYKIVGYPADCKFKKKGGVGSYNAVAEYGSTTGSYNSLPELSSYIQPRGQPNSGSQITTMQPRSIQPLQNNNHYASMEQQPQRGGDSAFPFTKEQYDQIMQILNSNTVSSSSASNNYPSSTSQANAAGTNIALLASTSPQEWIIDTRATNHIVFNVNLLNKVSIVEPSISRKVLLPNGDVTQVTHVGDSQISNNNTLKEDLFNGMVKEIVRERDGLYFLQQHGNKRLAVVSLAATRTPFPNCSIKSTNAFDLIYVDVWGPYKTVTFDGYKYFLLVVYDFTRMTWVFVLKLKSDVSVVLPQFIAFLHTQFNKIVKMIRSDNGTEFLNSVCRTVFNNLGILHQTTCAYTLQQNGVVERKHMHPLEITRALRFQAHILIMSCGHCVITTTYLINRLPSSVLKGCSPYEVLYNMKPHLGHLRTLGCLCFVKQVHETDKLMPRAKAAVLMGFSDTQKGYILLDISIQHFFVNRDVILREDVFPFKDFLSVSPPIFKPPHSPPRCEEVFSDGCSSPHINLPIPSSGDHLYPTLSKGRHSSLSTTSEPCPTLRISLRTKYPPLWLKDFVTQPSNTTTPYSMANYVSYNSLSPSYQSYIAAFSTIVEPSSYEEAIKDPRWVEAMKSEIAALEANHTWEFVSLPPGKMPICCKWIFKVKYKST</sequence>
<name>A0AC58URV9_TOBAC</name>
<dbReference type="RefSeq" id="XP_075112240.1">
    <property type="nucleotide sequence ID" value="XM_075256139.1"/>
</dbReference>
<reference evidence="2" key="2">
    <citation type="submission" date="2025-08" db="UniProtKB">
        <authorList>
            <consortium name="RefSeq"/>
        </authorList>
    </citation>
    <scope>IDENTIFICATION</scope>
    <source>
        <tissue evidence="2">Leaf</tissue>
    </source>
</reference>
<evidence type="ECO:0000313" key="2">
    <source>
        <dbReference type="RefSeq" id="XP_075112240.1"/>
    </source>
</evidence>
<protein>
    <submittedName>
        <fullName evidence="2">Uncharacterized protein LOC142182148</fullName>
    </submittedName>
</protein>
<keyword evidence="1" id="KW-1185">Reference proteome</keyword>
<reference evidence="1" key="1">
    <citation type="journal article" date="2014" name="Nat. Commun.">
        <title>The tobacco genome sequence and its comparison with those of tomato and potato.</title>
        <authorList>
            <person name="Sierro N."/>
            <person name="Battey J.N."/>
            <person name="Ouadi S."/>
            <person name="Bakaher N."/>
            <person name="Bovet L."/>
            <person name="Willig A."/>
            <person name="Goepfert S."/>
            <person name="Peitsch M.C."/>
            <person name="Ivanov N.V."/>
        </authorList>
    </citation>
    <scope>NUCLEOTIDE SEQUENCE [LARGE SCALE GENOMIC DNA]</scope>
</reference>
<dbReference type="Proteomes" id="UP000790787">
    <property type="component" value="Chromosome 6"/>
</dbReference>